<feature type="domain" description="NADH:quinone oxidoreductase/Mrp antiporter transmembrane" evidence="20">
    <location>
        <begin position="132"/>
        <end position="414"/>
    </location>
</feature>
<evidence type="ECO:0000256" key="12">
    <source>
        <dbReference type="ARBA" id="ARBA00023027"/>
    </source>
</evidence>
<feature type="transmembrane region" description="Helical" evidence="19">
    <location>
        <begin position="82"/>
        <end position="103"/>
    </location>
</feature>
<dbReference type="PANTHER" id="PTHR42829:SF2">
    <property type="entry name" value="NADH-UBIQUINONE OXIDOREDUCTASE CHAIN 5"/>
    <property type="match status" value="1"/>
</dbReference>
<evidence type="ECO:0000256" key="13">
    <source>
        <dbReference type="ARBA" id="ARBA00023075"/>
    </source>
</evidence>
<feature type="transmembrane region" description="Helical" evidence="19">
    <location>
        <begin position="6"/>
        <end position="25"/>
    </location>
</feature>
<comment type="subcellular location">
    <subcellularLocation>
        <location evidence="1">Mitochondrion inner membrane</location>
        <topology evidence="1">Multi-pass membrane protein</topology>
    </subcellularLocation>
</comment>
<dbReference type="GeneID" id="18984998"/>
<feature type="transmembrane region" description="Helical" evidence="19">
    <location>
        <begin position="323"/>
        <end position="345"/>
    </location>
</feature>
<dbReference type="GO" id="GO:0042773">
    <property type="term" value="P:ATP synthesis coupled electron transport"/>
    <property type="evidence" value="ECO:0007669"/>
    <property type="project" value="InterPro"/>
</dbReference>
<gene>
    <name evidence="23" type="primary">ND5</name>
</gene>
<feature type="domain" description="NADH dehydrogenase subunit 5 C-terminal" evidence="22">
    <location>
        <begin position="420"/>
        <end position="600"/>
    </location>
</feature>
<evidence type="ECO:0000256" key="3">
    <source>
        <dbReference type="ARBA" id="ARBA00012944"/>
    </source>
</evidence>
<name>X2IZ67_CERTR</name>
<evidence type="ECO:0000259" key="20">
    <source>
        <dbReference type="Pfam" id="PF00361"/>
    </source>
</evidence>
<keyword evidence="5 19" id="KW-0813">Transport</keyword>
<keyword evidence="7 19" id="KW-0812">Transmembrane</keyword>
<keyword evidence="8" id="KW-0999">Mitochondrion inner membrane</keyword>
<feature type="transmembrane region" description="Helical" evidence="19">
    <location>
        <begin position="115"/>
        <end position="132"/>
    </location>
</feature>
<keyword evidence="15 19" id="KW-0472">Membrane</keyword>
<feature type="transmembrane region" description="Helical" evidence="19">
    <location>
        <begin position="366"/>
        <end position="384"/>
    </location>
</feature>
<feature type="transmembrane region" description="Helical" evidence="19">
    <location>
        <begin position="138"/>
        <end position="158"/>
    </location>
</feature>
<evidence type="ECO:0000256" key="5">
    <source>
        <dbReference type="ARBA" id="ARBA00022448"/>
    </source>
</evidence>
<feature type="transmembrane region" description="Helical" evidence="19">
    <location>
        <begin position="209"/>
        <end position="231"/>
    </location>
</feature>
<keyword evidence="6" id="KW-0679">Respiratory chain</keyword>
<keyword evidence="11 19" id="KW-1133">Transmembrane helix</keyword>
<dbReference type="GO" id="GO:0005743">
    <property type="term" value="C:mitochondrial inner membrane"/>
    <property type="evidence" value="ECO:0007669"/>
    <property type="project" value="UniProtKB-SubCell"/>
</dbReference>
<dbReference type="Pfam" id="PF06455">
    <property type="entry name" value="NADH5_C"/>
    <property type="match status" value="1"/>
</dbReference>
<evidence type="ECO:0000259" key="22">
    <source>
        <dbReference type="Pfam" id="PF06455"/>
    </source>
</evidence>
<evidence type="ECO:0000256" key="9">
    <source>
        <dbReference type="ARBA" id="ARBA00022967"/>
    </source>
</evidence>
<dbReference type="InterPro" id="IPR003945">
    <property type="entry name" value="NU5C-like"/>
</dbReference>
<dbReference type="NCBIfam" id="TIGR01974">
    <property type="entry name" value="NDH_I_L"/>
    <property type="match status" value="1"/>
</dbReference>
<keyword evidence="9" id="KW-1278">Translocase</keyword>
<evidence type="ECO:0000256" key="19">
    <source>
        <dbReference type="RuleBase" id="RU003404"/>
    </source>
</evidence>
<dbReference type="InterPro" id="IPR001750">
    <property type="entry name" value="ND/Mrp_TM"/>
</dbReference>
<comment type="similarity">
    <text evidence="2 19">Belongs to the complex I subunit 5 family.</text>
</comment>
<dbReference type="GO" id="GO:0008137">
    <property type="term" value="F:NADH dehydrogenase (ubiquinone) activity"/>
    <property type="evidence" value="ECO:0007669"/>
    <property type="project" value="UniProtKB-EC"/>
</dbReference>
<dbReference type="GO" id="GO:0015990">
    <property type="term" value="P:electron transport coupled proton transport"/>
    <property type="evidence" value="ECO:0007669"/>
    <property type="project" value="TreeGrafter"/>
</dbReference>
<proteinExistence type="inferred from homology"/>
<evidence type="ECO:0000256" key="16">
    <source>
        <dbReference type="ARBA" id="ARBA00024313"/>
    </source>
</evidence>
<feature type="transmembrane region" description="Helical" evidence="19">
    <location>
        <begin position="299"/>
        <end position="317"/>
    </location>
</feature>
<dbReference type="InterPro" id="IPR018393">
    <property type="entry name" value="NADHpl_OxRdtase_5_subgr"/>
</dbReference>
<dbReference type="EMBL" id="KJ434959">
    <property type="protein sequence ID" value="AHN49896.1"/>
    <property type="molecule type" value="Genomic_DNA"/>
</dbReference>
<accession>X2IZ67</accession>
<comment type="function">
    <text evidence="16 19">Core subunit of the mitochondrial membrane respiratory chain NADH dehydrogenase (Complex I) which catalyzes electron transfer from NADH through the respiratory chain, using ubiquinone as an electron acceptor. Essential for the catalytic activity and assembly of complex I.</text>
</comment>
<keyword evidence="14 19" id="KW-0496">Mitochondrion</keyword>
<dbReference type="Pfam" id="PF00361">
    <property type="entry name" value="Proton_antipo_M"/>
    <property type="match status" value="1"/>
</dbReference>
<dbReference type="Pfam" id="PF00662">
    <property type="entry name" value="Proton_antipo_N"/>
    <property type="match status" value="1"/>
</dbReference>
<feature type="transmembrane region" description="Helical" evidence="19">
    <location>
        <begin position="269"/>
        <end position="292"/>
    </location>
</feature>
<evidence type="ECO:0000256" key="18">
    <source>
        <dbReference type="ARBA" id="ARBA00049551"/>
    </source>
</evidence>
<feature type="transmembrane region" description="Helical" evidence="19">
    <location>
        <begin position="582"/>
        <end position="600"/>
    </location>
</feature>
<feature type="transmembrane region" description="Helical" evidence="19">
    <location>
        <begin position="482"/>
        <end position="504"/>
    </location>
</feature>
<evidence type="ECO:0000259" key="21">
    <source>
        <dbReference type="Pfam" id="PF00662"/>
    </source>
</evidence>
<dbReference type="PANTHER" id="PTHR42829">
    <property type="entry name" value="NADH-UBIQUINONE OXIDOREDUCTASE CHAIN 5"/>
    <property type="match status" value="1"/>
</dbReference>
<evidence type="ECO:0000256" key="15">
    <source>
        <dbReference type="ARBA" id="ARBA00023136"/>
    </source>
</evidence>
<evidence type="ECO:0000256" key="11">
    <source>
        <dbReference type="ARBA" id="ARBA00022989"/>
    </source>
</evidence>
<dbReference type="EC" id="7.1.1.2" evidence="3 19"/>
<comment type="subunit">
    <text evidence="17">Core subunit of respiratory chain NADH dehydrogenase (Complex I) which is composed of 45 different subunits.</text>
</comment>
<comment type="catalytic activity">
    <reaction evidence="18 19">
        <text>a ubiquinone + NADH + 5 H(+)(in) = a ubiquinol + NAD(+) + 4 H(+)(out)</text>
        <dbReference type="Rhea" id="RHEA:29091"/>
        <dbReference type="Rhea" id="RHEA-COMP:9565"/>
        <dbReference type="Rhea" id="RHEA-COMP:9566"/>
        <dbReference type="ChEBI" id="CHEBI:15378"/>
        <dbReference type="ChEBI" id="CHEBI:16389"/>
        <dbReference type="ChEBI" id="CHEBI:17976"/>
        <dbReference type="ChEBI" id="CHEBI:57540"/>
        <dbReference type="ChEBI" id="CHEBI:57945"/>
        <dbReference type="EC" id="7.1.1.2"/>
    </reaction>
</comment>
<evidence type="ECO:0000256" key="10">
    <source>
        <dbReference type="ARBA" id="ARBA00022982"/>
    </source>
</evidence>
<dbReference type="CTD" id="4540"/>
<feature type="transmembrane region" description="Helical" evidence="19">
    <location>
        <begin position="170"/>
        <end position="189"/>
    </location>
</feature>
<sequence>MPASIMMTTLISLTLPILATLINPNKKYSYPNYVKTTVMYAFITSLLPTTLYIFSNQETIIWSWHWMATQTLDLTLSFKLDYFSMMFIPIALFITWSIMEFSLWYMNSDPNTNQFFKYLLIFLTAMLILVTANNLFQLFIGWEGVGIMSFLLIGWWHARTDANTAAIQAILYNRIGDIGLILAMVWFLLHYNSWDFQQMLALNSNSNFLPLTGLLLAAMGKSAQFGLHPWLPSAMEGPTPVSALLHSSTMVVAGVFLLIRFYPLMENNMLIQSLMLCLGAITTLFAAICALTQNDIKKIVAFSTSSQLGLMMVTIGINQPYLAFLHICTHAFFKAMLFICSGSIIHNLNNEQDIRKMGGLFKTMPLTSTSLTIGSLALTGMPFLTGFYSKDLIIEAANTSYTNAWALFTTLIATSLTSAYSTRTILLTLTGQPRFPASTNINENHPALLNPIKRLTMGSMITGFLITNNIPPASLPQPTTSLYLKLSALYATALGFLMALDLTLMTNNLKMKNPSQTFKFSNMLGYYPTTIHRMIPYQNLLASQNLALLLLDSMWLEKSMPKTISQMHITASTTVTSQKGMIKLYFFSFLIPLILTTFLMM</sequence>
<dbReference type="RefSeq" id="YP_009024915.1">
    <property type="nucleotide sequence ID" value="NC_023964.1"/>
</dbReference>
<protein>
    <recommendedName>
        <fullName evidence="4 19">NADH-ubiquinone oxidoreductase chain 5</fullName>
        <ecNumber evidence="3 19">7.1.1.2</ecNumber>
    </recommendedName>
</protein>
<feature type="domain" description="NADH-Ubiquinone oxidoreductase (complex I) chain 5 N-terminal" evidence="21">
    <location>
        <begin position="66"/>
        <end position="116"/>
    </location>
</feature>
<evidence type="ECO:0000256" key="1">
    <source>
        <dbReference type="ARBA" id="ARBA00004448"/>
    </source>
</evidence>
<geneLocation type="mitochondrion" evidence="23"/>
<evidence type="ECO:0000256" key="4">
    <source>
        <dbReference type="ARBA" id="ARBA00021096"/>
    </source>
</evidence>
<keyword evidence="10" id="KW-0249">Electron transport</keyword>
<evidence type="ECO:0000313" key="23">
    <source>
        <dbReference type="EMBL" id="AHN49896.1"/>
    </source>
</evidence>
<dbReference type="AlphaFoldDB" id="X2IZ67"/>
<reference evidence="23" key="1">
    <citation type="journal article" date="2014" name="Mol. Phylogenet. Evol.">
        <title>Primate phylogenetic relationships and divergence dates inferred from complete mitochondrial genomes.</title>
        <authorList>
            <person name="Pozzi L."/>
            <person name="Hodgson J.A."/>
            <person name="Burrell A.S."/>
            <person name="Sterner K.N."/>
            <person name="Raaum R.L."/>
            <person name="Disotell T.R."/>
        </authorList>
    </citation>
    <scope>NUCLEOTIDE SEQUENCE</scope>
</reference>
<dbReference type="InterPro" id="IPR001516">
    <property type="entry name" value="Proton_antipo_N"/>
</dbReference>
<dbReference type="GO" id="GO:0003954">
    <property type="term" value="F:NADH dehydrogenase activity"/>
    <property type="evidence" value="ECO:0007669"/>
    <property type="project" value="TreeGrafter"/>
</dbReference>
<evidence type="ECO:0000256" key="14">
    <source>
        <dbReference type="ARBA" id="ARBA00023128"/>
    </source>
</evidence>
<evidence type="ECO:0000256" key="7">
    <source>
        <dbReference type="ARBA" id="ARBA00022692"/>
    </source>
</evidence>
<evidence type="ECO:0000256" key="6">
    <source>
        <dbReference type="ARBA" id="ARBA00022660"/>
    </source>
</evidence>
<feature type="transmembrane region" description="Helical" evidence="19">
    <location>
        <begin position="243"/>
        <end position="263"/>
    </location>
</feature>
<keyword evidence="12 19" id="KW-0520">NAD</keyword>
<organism evidence="23">
    <name type="scientific">Cercocebus torquatus</name>
    <name type="common">Red-capped mangabey</name>
    <name type="synonym">Cercocebus torquatus subsp. torquatus</name>
    <dbReference type="NCBI Taxonomy" id="9530"/>
    <lineage>
        <taxon>Eukaryota</taxon>
        <taxon>Metazoa</taxon>
        <taxon>Chordata</taxon>
        <taxon>Craniata</taxon>
        <taxon>Vertebrata</taxon>
        <taxon>Euteleostomi</taxon>
        <taxon>Mammalia</taxon>
        <taxon>Eutheria</taxon>
        <taxon>Euarchontoglires</taxon>
        <taxon>Primates</taxon>
        <taxon>Haplorrhini</taxon>
        <taxon>Catarrhini</taxon>
        <taxon>Cercopithecidae</taxon>
        <taxon>Cercopithecinae</taxon>
        <taxon>Cercocebus</taxon>
    </lineage>
</organism>
<dbReference type="InterPro" id="IPR010934">
    <property type="entry name" value="NADH_DH_su5_C"/>
</dbReference>
<evidence type="ECO:0000256" key="8">
    <source>
        <dbReference type="ARBA" id="ARBA00022792"/>
    </source>
</evidence>
<evidence type="ECO:0000256" key="17">
    <source>
        <dbReference type="ARBA" id="ARBA00024376"/>
    </source>
</evidence>
<dbReference type="PRINTS" id="PR01434">
    <property type="entry name" value="NADHDHGNASE5"/>
</dbReference>
<keyword evidence="13 19" id="KW-0830">Ubiquinone</keyword>
<evidence type="ECO:0000256" key="2">
    <source>
        <dbReference type="ARBA" id="ARBA00008200"/>
    </source>
</evidence>
<feature type="transmembrane region" description="Helical" evidence="19">
    <location>
        <begin position="37"/>
        <end position="55"/>
    </location>
</feature>